<evidence type="ECO:0000259" key="16">
    <source>
        <dbReference type="Pfam" id="PF07694"/>
    </source>
</evidence>
<comment type="catalytic activity">
    <reaction evidence="1">
        <text>ATP + protein L-histidine = ADP + protein N-phospho-L-histidine.</text>
        <dbReference type="EC" id="2.7.13.3"/>
    </reaction>
</comment>
<dbReference type="AlphaFoldDB" id="A0A4P9VR77"/>
<dbReference type="InterPro" id="IPR036890">
    <property type="entry name" value="HATPase_C_sf"/>
</dbReference>
<dbReference type="PANTHER" id="PTHR34220:SF10">
    <property type="entry name" value="SENSOR HISTIDINE KINASE BTSS"/>
    <property type="match status" value="1"/>
</dbReference>
<dbReference type="InterPro" id="IPR050640">
    <property type="entry name" value="Bact_2-comp_sensor_kinase"/>
</dbReference>
<dbReference type="GO" id="GO:0071555">
    <property type="term" value="P:cell wall organization"/>
    <property type="evidence" value="ECO:0007669"/>
    <property type="project" value="InterPro"/>
</dbReference>
<comment type="caution">
    <text evidence="17">The sequence shown here is derived from an EMBL/GenBank/DDBJ whole genome shotgun (WGS) entry which is preliminary data.</text>
</comment>
<feature type="transmembrane region" description="Helical" evidence="14">
    <location>
        <begin position="41"/>
        <end position="59"/>
    </location>
</feature>
<dbReference type="EMBL" id="NDXW01000001">
    <property type="protein sequence ID" value="RDH45117.1"/>
    <property type="molecule type" value="Genomic_DNA"/>
</dbReference>
<dbReference type="SUPFAM" id="SSF55781">
    <property type="entry name" value="GAF domain-like"/>
    <property type="match status" value="1"/>
</dbReference>
<keyword evidence="7 14" id="KW-0812">Transmembrane</keyword>
<dbReference type="EC" id="2.7.13.3" evidence="3"/>
<dbReference type="Pfam" id="PF06580">
    <property type="entry name" value="His_kinase"/>
    <property type="match status" value="1"/>
</dbReference>
<dbReference type="InterPro" id="IPR029016">
    <property type="entry name" value="GAF-like_dom_sf"/>
</dbReference>
<evidence type="ECO:0000256" key="6">
    <source>
        <dbReference type="ARBA" id="ARBA00022679"/>
    </source>
</evidence>
<evidence type="ECO:0000313" key="17">
    <source>
        <dbReference type="EMBL" id="RDH45117.1"/>
    </source>
</evidence>
<gene>
    <name evidence="17" type="ORF">B9G39_17665</name>
</gene>
<dbReference type="Gene3D" id="3.30.565.10">
    <property type="entry name" value="Histidine kinase-like ATPase, C-terminal domain"/>
    <property type="match status" value="1"/>
</dbReference>
<evidence type="ECO:0000256" key="13">
    <source>
        <dbReference type="ARBA" id="ARBA00023136"/>
    </source>
</evidence>
<keyword evidence="18" id="KW-1185">Reference proteome</keyword>
<accession>A0A4P9VR77</accession>
<comment type="subcellular location">
    <subcellularLocation>
        <location evidence="2">Cell membrane</location>
        <topology evidence="2">Multi-pass membrane protein</topology>
    </subcellularLocation>
</comment>
<evidence type="ECO:0000256" key="4">
    <source>
        <dbReference type="ARBA" id="ARBA00022475"/>
    </source>
</evidence>
<dbReference type="GO" id="GO:0005524">
    <property type="term" value="F:ATP binding"/>
    <property type="evidence" value="ECO:0007669"/>
    <property type="project" value="UniProtKB-KW"/>
</dbReference>
<evidence type="ECO:0000256" key="3">
    <source>
        <dbReference type="ARBA" id="ARBA00012438"/>
    </source>
</evidence>
<feature type="transmembrane region" description="Helical" evidence="14">
    <location>
        <begin position="138"/>
        <end position="160"/>
    </location>
</feature>
<evidence type="ECO:0000256" key="2">
    <source>
        <dbReference type="ARBA" id="ARBA00004651"/>
    </source>
</evidence>
<reference evidence="17 18" key="1">
    <citation type="submission" date="2017-04" db="EMBL/GenBank/DDBJ databases">
        <title>Draft genome sequence of Zooshikella ganghwensis VG4 isolated from Red Sea sediments.</title>
        <authorList>
            <person name="Rehman Z."/>
            <person name="Alam I."/>
            <person name="Kamau A."/>
            <person name="Bajic V."/>
            <person name="Leiknes T."/>
        </authorList>
    </citation>
    <scope>NUCLEOTIDE SEQUENCE [LARGE SCALE GENOMIC DNA]</scope>
    <source>
        <strain evidence="17 18">VG4</strain>
    </source>
</reference>
<feature type="transmembrane region" description="Helical" evidence="14">
    <location>
        <begin position="172"/>
        <end position="192"/>
    </location>
</feature>
<name>A0A4P9VR77_9GAMM</name>
<keyword evidence="4" id="KW-1003">Cell membrane</keyword>
<evidence type="ECO:0000256" key="11">
    <source>
        <dbReference type="ARBA" id="ARBA00022989"/>
    </source>
</evidence>
<dbReference type="GO" id="GO:0005886">
    <property type="term" value="C:plasma membrane"/>
    <property type="evidence" value="ECO:0007669"/>
    <property type="project" value="UniProtKB-SubCell"/>
</dbReference>
<feature type="domain" description="Signal transduction histidine kinase 5TM receptor LytS transmembrane region" evidence="16">
    <location>
        <begin position="24"/>
        <end position="194"/>
    </location>
</feature>
<evidence type="ECO:0000256" key="12">
    <source>
        <dbReference type="ARBA" id="ARBA00023012"/>
    </source>
</evidence>
<evidence type="ECO:0000256" key="14">
    <source>
        <dbReference type="SAM" id="Phobius"/>
    </source>
</evidence>
<feature type="domain" description="Signal transduction histidine kinase internal region" evidence="15">
    <location>
        <begin position="368"/>
        <end position="446"/>
    </location>
</feature>
<keyword evidence="5" id="KW-0597">Phosphoprotein</keyword>
<keyword evidence="11 14" id="KW-1133">Transmembrane helix</keyword>
<evidence type="ECO:0000256" key="5">
    <source>
        <dbReference type="ARBA" id="ARBA00022553"/>
    </source>
</evidence>
<evidence type="ECO:0000256" key="1">
    <source>
        <dbReference type="ARBA" id="ARBA00000085"/>
    </source>
</evidence>
<evidence type="ECO:0000313" key="18">
    <source>
        <dbReference type="Proteomes" id="UP000257039"/>
    </source>
</evidence>
<keyword evidence="12" id="KW-0902">Two-component regulatory system</keyword>
<evidence type="ECO:0000259" key="15">
    <source>
        <dbReference type="Pfam" id="PF06580"/>
    </source>
</evidence>
<feature type="transmembrane region" description="Helical" evidence="14">
    <location>
        <begin position="71"/>
        <end position="90"/>
    </location>
</feature>
<dbReference type="InterPro" id="IPR011620">
    <property type="entry name" value="Sig_transdc_His_kinase_LytS_TM"/>
</dbReference>
<dbReference type="InterPro" id="IPR010559">
    <property type="entry name" value="Sig_transdc_His_kin_internal"/>
</dbReference>
<keyword evidence="9 17" id="KW-0418">Kinase</keyword>
<dbReference type="RefSeq" id="WP_094788131.1">
    <property type="nucleotide sequence ID" value="NZ_NDXW01000001.1"/>
</dbReference>
<evidence type="ECO:0000256" key="8">
    <source>
        <dbReference type="ARBA" id="ARBA00022741"/>
    </source>
</evidence>
<dbReference type="PANTHER" id="PTHR34220">
    <property type="entry name" value="SENSOR HISTIDINE KINASE YPDA"/>
    <property type="match status" value="1"/>
</dbReference>
<keyword evidence="6" id="KW-0808">Transferase</keyword>
<evidence type="ECO:0000256" key="9">
    <source>
        <dbReference type="ARBA" id="ARBA00022777"/>
    </source>
</evidence>
<dbReference type="Proteomes" id="UP000257039">
    <property type="component" value="Unassembled WGS sequence"/>
</dbReference>
<dbReference type="Pfam" id="PF07694">
    <property type="entry name" value="5TM-5TMR_LYT"/>
    <property type="match status" value="1"/>
</dbReference>
<keyword evidence="8" id="KW-0547">Nucleotide-binding</keyword>
<proteinExistence type="predicted"/>
<protein>
    <recommendedName>
        <fullName evidence="3">histidine kinase</fullName>
        <ecNumber evidence="3">2.7.13.3</ecNumber>
    </recommendedName>
</protein>
<dbReference type="GO" id="GO:0000155">
    <property type="term" value="F:phosphorelay sensor kinase activity"/>
    <property type="evidence" value="ECO:0007669"/>
    <property type="project" value="InterPro"/>
</dbReference>
<keyword evidence="10" id="KW-0067">ATP-binding</keyword>
<dbReference type="Gene3D" id="3.30.450.40">
    <property type="match status" value="1"/>
</dbReference>
<sequence length="561" mass="62063">MQLILSLLQQMSVFFVIAYLFSKTPIFKPLVNISIQFPHKVVIYLVFSSFCIMGTYFGLEIHDAIANTRAVGAVLGGLLGGPLVGFFVGLTGGLHRYSLGGFTDLACAISTTIEGLFAGLVHFYLLNKHRKIDTLFTPYIAFLTTLVAEIAQMAVILIVAKPFSEAWSLVKLIAPPMILANSAGAALFMNIIRDQKTMYEKFSQAFSAKALKIAERTVGILATGFNEENSARIAQIIYEETGVGAVAITDCEKILAFIGHGDDHHLPGTPISSTMTFKAIQHNQVIFADGVEVPYRCSIQAQCGLGSVVVIPLQGDNEQVIGTIKLYEPKHKLFVNINRTLGEGIARLMSNQILSGLHEQQKRLLIQAELKLIQAQINPHFLFNALNTISAIIRKQPEEARELLLHLSRFFRKNLKRDCESATLEDEIDHVHSYLKIEHARFADRLTVKIDIPEQLNSIQVPTFTLQPIVENAIKHGIAHCLEAGEIIISGTRQDSLLVLSVEDNAGLYEDKPRSDGLGMGIVDKRIKARYGNRYGLEVQCQPNQWTLITITLPIEESGDD</sequence>
<feature type="transmembrane region" description="Helical" evidence="14">
    <location>
        <begin position="102"/>
        <end position="126"/>
    </location>
</feature>
<evidence type="ECO:0000256" key="7">
    <source>
        <dbReference type="ARBA" id="ARBA00022692"/>
    </source>
</evidence>
<keyword evidence="13 14" id="KW-0472">Membrane</keyword>
<evidence type="ECO:0000256" key="10">
    <source>
        <dbReference type="ARBA" id="ARBA00022840"/>
    </source>
</evidence>
<organism evidence="17 18">
    <name type="scientific">Zooshikella ganghwensis</name>
    <dbReference type="NCBI Taxonomy" id="202772"/>
    <lineage>
        <taxon>Bacteria</taxon>
        <taxon>Pseudomonadati</taxon>
        <taxon>Pseudomonadota</taxon>
        <taxon>Gammaproteobacteria</taxon>
        <taxon>Oceanospirillales</taxon>
        <taxon>Zooshikellaceae</taxon>
        <taxon>Zooshikella</taxon>
    </lineage>
</organism>
<dbReference type="SUPFAM" id="SSF55874">
    <property type="entry name" value="ATPase domain of HSP90 chaperone/DNA topoisomerase II/histidine kinase"/>
    <property type="match status" value="1"/>
</dbReference>